<dbReference type="InterPro" id="IPR003660">
    <property type="entry name" value="HAMP_dom"/>
</dbReference>
<dbReference type="CDD" id="cd06225">
    <property type="entry name" value="HAMP"/>
    <property type="match status" value="1"/>
</dbReference>
<feature type="domain" description="HAMP" evidence="7">
    <location>
        <begin position="388"/>
        <end position="444"/>
    </location>
</feature>
<keyword evidence="5" id="KW-0472">Membrane</keyword>
<dbReference type="Proteomes" id="UP000815846">
    <property type="component" value="Unassembled WGS sequence"/>
</dbReference>
<dbReference type="PROSITE" id="PS50885">
    <property type="entry name" value="HAMP"/>
    <property type="match status" value="1"/>
</dbReference>
<comment type="subcellular location">
    <subcellularLocation>
        <location evidence="1">Membrane</location>
    </subcellularLocation>
</comment>
<proteinExistence type="inferred from homology"/>
<keyword evidence="5" id="KW-1133">Transmembrane helix</keyword>
<feature type="domain" description="Methyl-accepting transducer" evidence="6">
    <location>
        <begin position="456"/>
        <end position="682"/>
    </location>
</feature>
<keyword evidence="2 4" id="KW-0807">Transducer</keyword>
<dbReference type="RefSeq" id="WP_101343418.1">
    <property type="nucleotide sequence ID" value="NZ_PJAI02000001.1"/>
</dbReference>
<dbReference type="PROSITE" id="PS50111">
    <property type="entry name" value="CHEMOTAXIS_TRANSDUC_2"/>
    <property type="match status" value="1"/>
</dbReference>
<dbReference type="PANTHER" id="PTHR32089:SF112">
    <property type="entry name" value="LYSOZYME-LIKE PROTEIN-RELATED"/>
    <property type="match status" value="1"/>
</dbReference>
<name>A0ABY3N1E5_9GAMM</name>
<evidence type="ECO:0000256" key="4">
    <source>
        <dbReference type="PROSITE-ProRule" id="PRU00284"/>
    </source>
</evidence>
<evidence type="ECO:0000256" key="5">
    <source>
        <dbReference type="SAM" id="Phobius"/>
    </source>
</evidence>
<keyword evidence="5" id="KW-0812">Transmembrane</keyword>
<evidence type="ECO:0000256" key="3">
    <source>
        <dbReference type="ARBA" id="ARBA00029447"/>
    </source>
</evidence>
<evidence type="ECO:0000313" key="9">
    <source>
        <dbReference type="Proteomes" id="UP000815846"/>
    </source>
</evidence>
<evidence type="ECO:0000259" key="7">
    <source>
        <dbReference type="PROSITE" id="PS50885"/>
    </source>
</evidence>
<comment type="similarity">
    <text evidence="3">Belongs to the methyl-accepting chemotaxis (MCP) protein family.</text>
</comment>
<keyword evidence="9" id="KW-1185">Reference proteome</keyword>
<accession>A0ABY3N1E5</accession>
<dbReference type="SMART" id="SM00283">
    <property type="entry name" value="MA"/>
    <property type="match status" value="1"/>
</dbReference>
<feature type="transmembrane region" description="Helical" evidence="5">
    <location>
        <begin position="340"/>
        <end position="360"/>
    </location>
</feature>
<dbReference type="Pfam" id="PF00015">
    <property type="entry name" value="MCPsignal"/>
    <property type="match status" value="1"/>
</dbReference>
<dbReference type="SUPFAM" id="SSF58104">
    <property type="entry name" value="Methyl-accepting chemotaxis protein (MCP) signaling domain"/>
    <property type="match status" value="1"/>
</dbReference>
<dbReference type="EMBL" id="PJAI02000001">
    <property type="protein sequence ID" value="TYK67307.1"/>
    <property type="molecule type" value="Genomic_DNA"/>
</dbReference>
<organism evidence="8 9">
    <name type="scientific">Colwellia echini</name>
    <dbReference type="NCBI Taxonomy" id="1982103"/>
    <lineage>
        <taxon>Bacteria</taxon>
        <taxon>Pseudomonadati</taxon>
        <taxon>Pseudomonadota</taxon>
        <taxon>Gammaproteobacteria</taxon>
        <taxon>Alteromonadales</taxon>
        <taxon>Colwelliaceae</taxon>
        <taxon>Colwellia</taxon>
    </lineage>
</organism>
<evidence type="ECO:0000256" key="1">
    <source>
        <dbReference type="ARBA" id="ARBA00004370"/>
    </source>
</evidence>
<evidence type="ECO:0000259" key="6">
    <source>
        <dbReference type="PROSITE" id="PS50111"/>
    </source>
</evidence>
<dbReference type="CDD" id="cd11386">
    <property type="entry name" value="MCP_signal"/>
    <property type="match status" value="1"/>
</dbReference>
<evidence type="ECO:0000256" key="2">
    <source>
        <dbReference type="ARBA" id="ARBA00023224"/>
    </source>
</evidence>
<feature type="transmembrane region" description="Helical" evidence="5">
    <location>
        <begin position="366"/>
        <end position="387"/>
    </location>
</feature>
<evidence type="ECO:0000313" key="8">
    <source>
        <dbReference type="EMBL" id="TYK67307.1"/>
    </source>
</evidence>
<dbReference type="InterPro" id="IPR004089">
    <property type="entry name" value="MCPsignal_dom"/>
</dbReference>
<dbReference type="Gene3D" id="1.10.287.950">
    <property type="entry name" value="Methyl-accepting chemotaxis protein"/>
    <property type="match status" value="1"/>
</dbReference>
<dbReference type="SMART" id="SM00304">
    <property type="entry name" value="HAMP"/>
    <property type="match status" value="1"/>
</dbReference>
<sequence>MYLKSQQMKLSNKEKSWLPWFGTNGKLALGFSCFVNKSTYSTVEQIFEGVANTRVKLLQMWADTHWGHLSSLASDIDIVKLENNSQLLQKKNKEICDFSEIFILDQNSNVVVSSYPARVGKRHEQSKAVAMAQKNRFLHGPYVDKYTLSIGASSSKFHDEVTIMFYLPLIENGQTVAILAARVPNDVLGDLIQREAGHVYPESGDNYLFMVDAKFDTSIQQGVALSRSRFEDNAFSHGENLKSGVNTGFGVVKIKRHTELEIRFTDPATNELHPGIRETIKHGENLFVSYPGYSDYRHIPVIGKGVTFQMPGSLDVWGMMCEGDLEEVYRRRSINLSLMNIYFIMVSGIVCVHGGLSSFTDLSNTIVNSVTLGSILLSGYVFSIFGTNKVSNRLNHMTQVIRTIAEGEGNLTQRLAPADIKHDETGDMSRWINSFIDNLDGIVGQVIRASGNVKATNEEMLNKNDAVAKSSMQVQESMEHMQTLIENQRVVILQASHTGESMKETMAHVVNKAQDDYKSARAGTQAIRDIVSSTANSVQSINTKMNDIGHIISVITEITNQTNLLALNAAIEAARAGEHGRGFSVVADEVRGLAGRTAEAAKDIQAMIHDLQDETKQAVAFMEAGVENVDESLKLTEAASTENKELHAIVEEMFSAINIIEQNSARNAETVQSVFDVTRDMASYIEELTNSSKMVDSTASKLQKLVGTFTVSKV</sequence>
<dbReference type="PANTHER" id="PTHR32089">
    <property type="entry name" value="METHYL-ACCEPTING CHEMOTAXIS PROTEIN MCPB"/>
    <property type="match status" value="1"/>
</dbReference>
<comment type="caution">
    <text evidence="8">The sequence shown here is derived from an EMBL/GenBank/DDBJ whole genome shotgun (WGS) entry which is preliminary data.</text>
</comment>
<protein>
    <submittedName>
        <fullName evidence="8">Methyl-accepting chemotaxis protein</fullName>
    </submittedName>
</protein>
<gene>
    <name evidence="8" type="ORF">CWS31_001945</name>
</gene>
<reference evidence="8 9" key="1">
    <citation type="submission" date="2019-08" db="EMBL/GenBank/DDBJ databases">
        <title>Microbe sample from Colwellia echini.</title>
        <authorList>
            <person name="Christiansen L."/>
            <person name="Pathiraja D."/>
            <person name="Schultz-Johansen M."/>
            <person name="Choi I.-G."/>
            <person name="Stougaard P."/>
        </authorList>
    </citation>
    <scope>NUCLEOTIDE SEQUENCE [LARGE SCALE GENOMIC DNA]</scope>
    <source>
        <strain evidence="8 9">A3</strain>
    </source>
</reference>